<organism evidence="2 3">
    <name type="scientific">Mycena pura</name>
    <dbReference type="NCBI Taxonomy" id="153505"/>
    <lineage>
        <taxon>Eukaryota</taxon>
        <taxon>Fungi</taxon>
        <taxon>Dikarya</taxon>
        <taxon>Basidiomycota</taxon>
        <taxon>Agaricomycotina</taxon>
        <taxon>Agaricomycetes</taxon>
        <taxon>Agaricomycetidae</taxon>
        <taxon>Agaricales</taxon>
        <taxon>Marasmiineae</taxon>
        <taxon>Mycenaceae</taxon>
        <taxon>Mycena</taxon>
    </lineage>
</organism>
<dbReference type="GO" id="GO:0003676">
    <property type="term" value="F:nucleic acid binding"/>
    <property type="evidence" value="ECO:0007669"/>
    <property type="project" value="InterPro"/>
</dbReference>
<feature type="region of interest" description="Disordered" evidence="1">
    <location>
        <begin position="26"/>
        <end position="53"/>
    </location>
</feature>
<feature type="region of interest" description="Disordered" evidence="1">
    <location>
        <begin position="574"/>
        <end position="646"/>
    </location>
</feature>
<dbReference type="AlphaFoldDB" id="A0AAD6VFX3"/>
<feature type="compositionally biased region" description="Basic residues" evidence="1">
    <location>
        <begin position="610"/>
        <end position="628"/>
    </location>
</feature>
<sequence>MPAKARYLRNRADNFFKGVKRVIQSLSPRKRRKVDDDEKENTFTEPSDVLMNASDIELTRPDEDVFMSASAPSPLENLPPGHYPVPFGSYFHQSSRPEVPTGAPDHFYGQYTLPAPKSRRATVEEVPDEDDISYLASRHARIRRSSVTSICSLDSNNKSVNEDPETEAFEKAAASDPQTQDEYANIFEPFCAPGKLREAPSVEVAAAAVTDMKAILRGDSRGKTGGYHDPKHDPFVRLRLEGMRMFLNLYVDPRSKTHGHWGASAMQAAIGLGRGSHCCRTLCKLARQFIHDRSLLPINPYGNWKDTMLLDEDLVVDINLYLQEIGKDITADKLRLFLARPEVMEKHGITKTISVRTARRYLRALGYRFTAPNKGQYADGHEREDVVYERDVKYIPAYKQFQKRALRYGRNGLVEYGPCEKTGVGRRVIFWYHDESIFYAHDRNRKTWYHKDASAKPYAKGEGHSLMVADFVSADFGWSPTSLDRTRSARRFLKPGKNREGYFTCADILEQATEMMDILTEVYPNFEHVFIYDNATTHKKRADGALSARKMPKFTPKEGNNWFVEVNVLDADGNTVPASPQPAAAEAVGDAAEIPTPPGDSPSKPESAPRKRRGKKKAAGAKGKKKKAPKEADPSHKKEAKKPAGILKQKIRMQDGEFGGQPQPLYFPEGHERAGVFKGMQVIFEERGFADAGKKLAECKNFKCAPPKLDCCCRRILFNQPDFSNVESLLETHCKQRGFPILFLHKFHCELNFIEQCWGYAKRVYRYFPESSREDDLERNVREALAAVPLDMMRRFARRCEKFVDAYEKGLNGRQAAWAARKYRGHRVLPENILEELEEPGIL</sequence>
<evidence type="ECO:0000256" key="1">
    <source>
        <dbReference type="SAM" id="MobiDB-lite"/>
    </source>
</evidence>
<dbReference type="InterPro" id="IPR036397">
    <property type="entry name" value="RNaseH_sf"/>
</dbReference>
<feature type="compositionally biased region" description="Basic and acidic residues" evidence="1">
    <location>
        <begin position="33"/>
        <end position="42"/>
    </location>
</feature>
<dbReference type="Proteomes" id="UP001219525">
    <property type="component" value="Unassembled WGS sequence"/>
</dbReference>
<dbReference type="PANTHER" id="PTHR35871">
    <property type="entry name" value="EXPRESSED PROTEIN"/>
    <property type="match status" value="1"/>
</dbReference>
<reference evidence="2" key="1">
    <citation type="submission" date="2023-03" db="EMBL/GenBank/DDBJ databases">
        <title>Massive genome expansion in bonnet fungi (Mycena s.s.) driven by repeated elements and novel gene families across ecological guilds.</title>
        <authorList>
            <consortium name="Lawrence Berkeley National Laboratory"/>
            <person name="Harder C.B."/>
            <person name="Miyauchi S."/>
            <person name="Viragh M."/>
            <person name="Kuo A."/>
            <person name="Thoen E."/>
            <person name="Andreopoulos B."/>
            <person name="Lu D."/>
            <person name="Skrede I."/>
            <person name="Drula E."/>
            <person name="Henrissat B."/>
            <person name="Morin E."/>
            <person name="Kohler A."/>
            <person name="Barry K."/>
            <person name="LaButti K."/>
            <person name="Morin E."/>
            <person name="Salamov A."/>
            <person name="Lipzen A."/>
            <person name="Mereny Z."/>
            <person name="Hegedus B."/>
            <person name="Baldrian P."/>
            <person name="Stursova M."/>
            <person name="Weitz H."/>
            <person name="Taylor A."/>
            <person name="Grigoriev I.V."/>
            <person name="Nagy L.G."/>
            <person name="Martin F."/>
            <person name="Kauserud H."/>
        </authorList>
    </citation>
    <scope>NUCLEOTIDE SEQUENCE</scope>
    <source>
        <strain evidence="2">9144</strain>
    </source>
</reference>
<evidence type="ECO:0000313" key="3">
    <source>
        <dbReference type="Proteomes" id="UP001219525"/>
    </source>
</evidence>
<gene>
    <name evidence="2" type="ORF">GGX14DRAFT_626618</name>
</gene>
<name>A0AAD6VFX3_9AGAR</name>
<dbReference type="EMBL" id="JARJCW010000029">
    <property type="protein sequence ID" value="KAJ7210178.1"/>
    <property type="molecule type" value="Genomic_DNA"/>
</dbReference>
<protein>
    <submittedName>
        <fullName evidence="2">Uncharacterized protein</fullName>
    </submittedName>
</protein>
<dbReference type="PANTHER" id="PTHR35871:SF1">
    <property type="entry name" value="CXC1-LIKE CYSTEINE CLUSTER ASSOCIATED WITH KDZ TRANSPOSASES DOMAIN-CONTAINING PROTEIN"/>
    <property type="match status" value="1"/>
</dbReference>
<evidence type="ECO:0000313" key="2">
    <source>
        <dbReference type="EMBL" id="KAJ7210178.1"/>
    </source>
</evidence>
<feature type="compositionally biased region" description="Low complexity" evidence="1">
    <location>
        <begin position="583"/>
        <end position="592"/>
    </location>
</feature>
<dbReference type="Gene3D" id="3.30.420.10">
    <property type="entry name" value="Ribonuclease H-like superfamily/Ribonuclease H"/>
    <property type="match status" value="2"/>
</dbReference>
<accession>A0AAD6VFX3</accession>
<keyword evidence="3" id="KW-1185">Reference proteome</keyword>
<proteinExistence type="predicted"/>
<comment type="caution">
    <text evidence="2">The sequence shown here is derived from an EMBL/GenBank/DDBJ whole genome shotgun (WGS) entry which is preliminary data.</text>
</comment>